<dbReference type="AlphaFoldDB" id="A0AAN9VZN9"/>
<dbReference type="CDD" id="cd05941">
    <property type="entry name" value="MCS"/>
    <property type="match status" value="1"/>
</dbReference>
<evidence type="ECO:0000259" key="3">
    <source>
        <dbReference type="Pfam" id="PF00501"/>
    </source>
</evidence>
<dbReference type="FunFam" id="3.40.50.12780:FF:000030">
    <property type="entry name" value="Acyl-CoA synthetase family member 3"/>
    <property type="match status" value="1"/>
</dbReference>
<dbReference type="Pfam" id="PF13193">
    <property type="entry name" value="AMP-binding_C"/>
    <property type="match status" value="1"/>
</dbReference>
<dbReference type="PANTHER" id="PTHR43201:SF8">
    <property type="entry name" value="ACYL-COA SYNTHETASE FAMILY MEMBER 3"/>
    <property type="match status" value="1"/>
</dbReference>
<feature type="domain" description="AMP-binding enzyme C-terminal" evidence="4">
    <location>
        <begin position="513"/>
        <end position="588"/>
    </location>
</feature>
<evidence type="ECO:0000256" key="1">
    <source>
        <dbReference type="ARBA" id="ARBA00006432"/>
    </source>
</evidence>
<dbReference type="GO" id="GO:0031956">
    <property type="term" value="F:medium-chain fatty acid-CoA ligase activity"/>
    <property type="evidence" value="ECO:0007669"/>
    <property type="project" value="TreeGrafter"/>
</dbReference>
<organism evidence="5 6">
    <name type="scientific">Gryllus longicercus</name>
    <dbReference type="NCBI Taxonomy" id="2509291"/>
    <lineage>
        <taxon>Eukaryota</taxon>
        <taxon>Metazoa</taxon>
        <taxon>Ecdysozoa</taxon>
        <taxon>Arthropoda</taxon>
        <taxon>Hexapoda</taxon>
        <taxon>Insecta</taxon>
        <taxon>Pterygota</taxon>
        <taxon>Neoptera</taxon>
        <taxon>Polyneoptera</taxon>
        <taxon>Orthoptera</taxon>
        <taxon>Ensifera</taxon>
        <taxon>Gryllidea</taxon>
        <taxon>Grylloidea</taxon>
        <taxon>Gryllidae</taxon>
        <taxon>Gryllinae</taxon>
        <taxon>Gryllus</taxon>
    </lineage>
</organism>
<dbReference type="InterPro" id="IPR020845">
    <property type="entry name" value="AMP-binding_CS"/>
</dbReference>
<keyword evidence="6" id="KW-1185">Reference proteome</keyword>
<dbReference type="GO" id="GO:0005737">
    <property type="term" value="C:cytoplasm"/>
    <property type="evidence" value="ECO:0007669"/>
    <property type="project" value="UniProtKB-ARBA"/>
</dbReference>
<dbReference type="Proteomes" id="UP001378592">
    <property type="component" value="Unassembled WGS sequence"/>
</dbReference>
<keyword evidence="2" id="KW-0436">Ligase</keyword>
<gene>
    <name evidence="5" type="ORF">R5R35_000680</name>
</gene>
<evidence type="ECO:0000256" key="2">
    <source>
        <dbReference type="ARBA" id="ARBA00022598"/>
    </source>
</evidence>
<accession>A0AAN9VZN9</accession>
<comment type="similarity">
    <text evidence="1">Belongs to the ATP-dependent AMP-binding enzyme family.</text>
</comment>
<evidence type="ECO:0000313" key="5">
    <source>
        <dbReference type="EMBL" id="KAK7869372.1"/>
    </source>
</evidence>
<dbReference type="InterPro" id="IPR025110">
    <property type="entry name" value="AMP-bd_C"/>
</dbReference>
<evidence type="ECO:0000313" key="6">
    <source>
        <dbReference type="Proteomes" id="UP001378592"/>
    </source>
</evidence>
<comment type="caution">
    <text evidence="5">The sequence shown here is derived from an EMBL/GenBank/DDBJ whole genome shotgun (WGS) entry which is preliminary data.</text>
</comment>
<proteinExistence type="inferred from homology"/>
<dbReference type="SUPFAM" id="SSF56801">
    <property type="entry name" value="Acetyl-CoA synthetase-like"/>
    <property type="match status" value="1"/>
</dbReference>
<dbReference type="PROSITE" id="PS00455">
    <property type="entry name" value="AMP_BINDING"/>
    <property type="match status" value="1"/>
</dbReference>
<dbReference type="InterPro" id="IPR000873">
    <property type="entry name" value="AMP-dep_synth/lig_dom"/>
</dbReference>
<dbReference type="Gene3D" id="3.30.300.30">
    <property type="match status" value="1"/>
</dbReference>
<dbReference type="GO" id="GO:0006631">
    <property type="term" value="P:fatty acid metabolic process"/>
    <property type="evidence" value="ECO:0007669"/>
    <property type="project" value="TreeGrafter"/>
</dbReference>
<dbReference type="InterPro" id="IPR045851">
    <property type="entry name" value="AMP-bd_C_sf"/>
</dbReference>
<dbReference type="EMBL" id="JAZDUA010000075">
    <property type="protein sequence ID" value="KAK7869372.1"/>
    <property type="molecule type" value="Genomic_DNA"/>
</dbReference>
<dbReference type="Pfam" id="PF00501">
    <property type="entry name" value="AMP-binding"/>
    <property type="match status" value="1"/>
</dbReference>
<reference evidence="5 6" key="1">
    <citation type="submission" date="2024-03" db="EMBL/GenBank/DDBJ databases">
        <title>The genome assembly and annotation of the cricket Gryllus longicercus Weissman &amp; Gray.</title>
        <authorList>
            <person name="Szrajer S."/>
            <person name="Gray D."/>
            <person name="Ylla G."/>
        </authorList>
    </citation>
    <scope>NUCLEOTIDE SEQUENCE [LARGE SCALE GENOMIC DNA]</scope>
    <source>
        <strain evidence="5">DAG 2021-001</strain>
        <tissue evidence="5">Whole body minus gut</tissue>
    </source>
</reference>
<dbReference type="Gene3D" id="3.40.50.12780">
    <property type="entry name" value="N-terminal domain of ligase-like"/>
    <property type="match status" value="1"/>
</dbReference>
<name>A0AAN9VZN9_9ORTH</name>
<dbReference type="InterPro" id="IPR042099">
    <property type="entry name" value="ANL_N_sf"/>
</dbReference>
<feature type="domain" description="AMP-dependent synthetase/ligase" evidence="3">
    <location>
        <begin position="55"/>
        <end position="462"/>
    </location>
</feature>
<sequence>MASRIVGRVVSFLVQRTSYCNPLVRQSQQSYAACAPAANKSREHTHRTSPVIPVFRRAAEYCDRIALRDIHGDYTYRGVFLSSRQFACEIRDNLDGQQERVAFLCPNDATYVITQWACWMSGQIAVPLSPSHPAPILEYYVTDSDAKLLVTTPEYADIMSEISKKTGRKLLILEEALRVLAMKQTVKPSFIIPGYASDFEVITDDRELLKGGLEPEFYDDNNALILYTSGTTGQPKGVVISHSNLQAQISGMVDAWGWSQKDIILHTLPLHHVHGIVNALMCPLHVGARCVMLPKFESARVWSQLLAVNVAQTERVNVFMAVPTIYMKLIEEYDKIFAKNERMKEYIRATCSQKIRLMVSGSAPLPLPIFNRWEEITGHRILERYGMTETGMILSNPLIGERKPGFVGFPMPEVQVQIARSETDGKSSVLVSGKSTGSILHSKESTIGELRVKGPGIFREYWRRPKATEKEFTADGWFRTGDTAEYVDGSYRLLGRTSVDIIKTGGYKVSAVEVETHLLGHPDISDVAVVGLSDITWGQKVAAVVVARDNTEIILSKIREWAKDRMAPYSIPTVLKVVEKLPKNSMGKVNKKQLVNEIFPENKE</sequence>
<protein>
    <submittedName>
        <fullName evidence="5">Uncharacterized protein</fullName>
    </submittedName>
</protein>
<evidence type="ECO:0000259" key="4">
    <source>
        <dbReference type="Pfam" id="PF13193"/>
    </source>
</evidence>
<dbReference type="PANTHER" id="PTHR43201">
    <property type="entry name" value="ACYL-COA SYNTHETASE"/>
    <property type="match status" value="1"/>
</dbReference>